<dbReference type="AlphaFoldDB" id="A0A5J4QFP3"/>
<organism evidence="4">
    <name type="scientific">termite gut metagenome</name>
    <dbReference type="NCBI Taxonomy" id="433724"/>
    <lineage>
        <taxon>unclassified sequences</taxon>
        <taxon>metagenomes</taxon>
        <taxon>organismal metagenomes</taxon>
    </lineage>
</organism>
<name>A0A5J4QFP3_9ZZZZ</name>
<comment type="caution">
    <text evidence="4">The sequence shown here is derived from an EMBL/GenBank/DDBJ whole genome shotgun (WGS) entry which is preliminary data.</text>
</comment>
<evidence type="ECO:0000313" key="4">
    <source>
        <dbReference type="EMBL" id="KAA6319768.1"/>
    </source>
</evidence>
<feature type="domain" description="PASTA" evidence="3">
    <location>
        <begin position="37"/>
        <end position="104"/>
    </location>
</feature>
<dbReference type="SUPFAM" id="SSF54184">
    <property type="entry name" value="Penicillin-binding protein 2x (pbp-2x), c-terminal domain"/>
    <property type="match status" value="1"/>
</dbReference>
<evidence type="ECO:0000256" key="2">
    <source>
        <dbReference type="SAM" id="Phobius"/>
    </source>
</evidence>
<keyword evidence="2" id="KW-1133">Transmembrane helix</keyword>
<reference evidence="4" key="1">
    <citation type="submission" date="2019-03" db="EMBL/GenBank/DDBJ databases">
        <title>Single cell metagenomics reveals metabolic interactions within the superorganism composed of flagellate Streblomastix strix and complex community of Bacteroidetes bacteria on its surface.</title>
        <authorList>
            <person name="Treitli S.C."/>
            <person name="Kolisko M."/>
            <person name="Husnik F."/>
            <person name="Keeling P."/>
            <person name="Hampl V."/>
        </authorList>
    </citation>
    <scope>NUCLEOTIDE SEQUENCE</scope>
    <source>
        <strain evidence="4">STM</strain>
    </source>
</reference>
<dbReference type="InterPro" id="IPR005543">
    <property type="entry name" value="PASTA_dom"/>
</dbReference>
<dbReference type="Pfam" id="PF03793">
    <property type="entry name" value="PASTA"/>
    <property type="match status" value="1"/>
</dbReference>
<dbReference type="SMART" id="SM00740">
    <property type="entry name" value="PASTA"/>
    <property type="match status" value="1"/>
</dbReference>
<proteinExistence type="predicted"/>
<gene>
    <name evidence="4" type="ORF">EZS27_030373</name>
</gene>
<keyword evidence="2" id="KW-0472">Membrane</keyword>
<protein>
    <recommendedName>
        <fullName evidence="3">PASTA domain-containing protein</fullName>
    </recommendedName>
</protein>
<dbReference type="EMBL" id="SNRY01003778">
    <property type="protein sequence ID" value="KAA6319768.1"/>
    <property type="molecule type" value="Genomic_DNA"/>
</dbReference>
<feature type="compositionally biased region" description="Acidic residues" evidence="1">
    <location>
        <begin position="186"/>
        <end position="200"/>
    </location>
</feature>
<evidence type="ECO:0000259" key="3">
    <source>
        <dbReference type="PROSITE" id="PS51178"/>
    </source>
</evidence>
<accession>A0A5J4QFP3</accession>
<evidence type="ECO:0000256" key="1">
    <source>
        <dbReference type="SAM" id="MobiDB-lite"/>
    </source>
</evidence>
<keyword evidence="2" id="KW-0812">Transmembrane</keyword>
<dbReference type="PROSITE" id="PS51178">
    <property type="entry name" value="PASTA"/>
    <property type="match status" value="1"/>
</dbReference>
<dbReference type="CDD" id="cd06577">
    <property type="entry name" value="PASTA_pknB"/>
    <property type="match status" value="1"/>
</dbReference>
<sequence length="200" mass="22366">MKKKTTFIFLGNLVAMCLVAFLLIAGVMFWLDTYTRQGEVVVVPEIKGFSIADAKKYLSLKNLQGTISDSNYVKEKPVGSVLEYTPSAGKKVKKGRVIYLIINRTSVPEYPVPDVTDNTSVRQAEARILAAGFRLAAHEMINGEKDWVYGIKYKKKRLTVGDKVPMEDTLTLVVGNGAGRKNFSTEETDREEGYEYIPDE</sequence>
<feature type="region of interest" description="Disordered" evidence="1">
    <location>
        <begin position="181"/>
        <end position="200"/>
    </location>
</feature>
<dbReference type="Gene3D" id="3.30.10.20">
    <property type="match status" value="1"/>
</dbReference>
<feature type="transmembrane region" description="Helical" evidence="2">
    <location>
        <begin position="7"/>
        <end position="31"/>
    </location>
</feature>